<keyword evidence="4" id="KW-0472">Membrane</keyword>
<organism evidence="6 7">
    <name type="scientific">Roseivirga thermotolerans</name>
    <dbReference type="NCBI Taxonomy" id="1758176"/>
    <lineage>
        <taxon>Bacteria</taxon>
        <taxon>Pseudomonadati</taxon>
        <taxon>Bacteroidota</taxon>
        <taxon>Cytophagia</taxon>
        <taxon>Cytophagales</taxon>
        <taxon>Roseivirgaceae</taxon>
        <taxon>Roseivirga</taxon>
    </lineage>
</organism>
<dbReference type="InterPro" id="IPR003661">
    <property type="entry name" value="HisK_dim/P_dom"/>
</dbReference>
<comment type="caution">
    <text evidence="6">The sequence shown here is derived from an EMBL/GenBank/DDBJ whole genome shotgun (WGS) entry which is preliminary data.</text>
</comment>
<dbReference type="Gene3D" id="1.10.287.130">
    <property type="match status" value="1"/>
</dbReference>
<evidence type="ECO:0000313" key="7">
    <source>
        <dbReference type="Proteomes" id="UP000658258"/>
    </source>
</evidence>
<name>A0ABQ3I9H3_9BACT</name>
<feature type="transmembrane region" description="Helical" evidence="4">
    <location>
        <begin position="28"/>
        <end position="48"/>
    </location>
</feature>
<dbReference type="CDD" id="cd00082">
    <property type="entry name" value="HisKA"/>
    <property type="match status" value="1"/>
</dbReference>
<dbReference type="PANTHER" id="PTHR43547:SF2">
    <property type="entry name" value="HYBRID SIGNAL TRANSDUCTION HISTIDINE KINASE C"/>
    <property type="match status" value="1"/>
</dbReference>
<gene>
    <name evidence="6" type="ORF">GCM10011340_33700</name>
</gene>
<proteinExistence type="predicted"/>
<keyword evidence="4" id="KW-0812">Transmembrane</keyword>
<reference evidence="7" key="1">
    <citation type="journal article" date="2019" name="Int. J. Syst. Evol. Microbiol.">
        <title>The Global Catalogue of Microorganisms (GCM) 10K type strain sequencing project: providing services to taxonomists for standard genome sequencing and annotation.</title>
        <authorList>
            <consortium name="The Broad Institute Genomics Platform"/>
            <consortium name="The Broad Institute Genome Sequencing Center for Infectious Disease"/>
            <person name="Wu L."/>
            <person name="Ma J."/>
        </authorList>
    </citation>
    <scope>NUCLEOTIDE SEQUENCE [LARGE SCALE GENOMIC DNA]</scope>
    <source>
        <strain evidence="7">CGMCC 1.15111</strain>
    </source>
</reference>
<dbReference type="Pfam" id="PF02518">
    <property type="entry name" value="HATPase_c"/>
    <property type="match status" value="1"/>
</dbReference>
<dbReference type="SUPFAM" id="SSF47384">
    <property type="entry name" value="Homodimeric domain of signal transducing histidine kinase"/>
    <property type="match status" value="1"/>
</dbReference>
<feature type="transmembrane region" description="Helical" evidence="4">
    <location>
        <begin position="299"/>
        <end position="317"/>
    </location>
</feature>
<keyword evidence="3" id="KW-0597">Phosphoprotein</keyword>
<dbReference type="PANTHER" id="PTHR43547">
    <property type="entry name" value="TWO-COMPONENT HISTIDINE KINASE"/>
    <property type="match status" value="1"/>
</dbReference>
<dbReference type="EC" id="2.7.13.3" evidence="2"/>
<dbReference type="Gene3D" id="3.30.565.10">
    <property type="entry name" value="Histidine kinase-like ATPase, C-terminal domain"/>
    <property type="match status" value="1"/>
</dbReference>
<dbReference type="PRINTS" id="PR00344">
    <property type="entry name" value="BCTRLSENSOR"/>
</dbReference>
<sequence>MLTCVKLKIESEFCVYICLVNALKLKRIIYLITATAIITIATQVYRNVQNYDLNKERFIQDMQRALDVSIDSYFADLVRQDIMYRRLDPNDTLMPGIVFRGAWTSSSDSVRKTTDWSVFLDSLGLQKGKLSKVELDSPVKKFGVWQNMAHSSVAISDSILFSQSHTGNVEIKVTDSLEQIKGFAKKIIISLTNSNLNLEALKSHLQDELNRRNLRVNHVMVLYKSVPIGLEVVESSNKNGAITFNRPKVDTLLSEPVDDLENYPLDVFSKSTFLTKNQRLQLRFENASLAILKRGGLDLLISLVISFMVIGSLLYLYRVISEQKELAEIKNDLISNITHEFKTPIATISTALEGISNFNEANDPVKTSKYLDISKDQLGKLNGMVEKLLETASLDSDDLEISLEEVEVVPFTRQIYERYYLIKGDKKLSFKTDLLGETAFLDVFHMENAIGNLLDNAIKYGGNQIELELSASTDKIAWRVTDNGGHIGKQEQQRIFDKFYRIPTGNIHNVKGFGIGLFYTKSLVEKHSGEVTLSVQPGKTTFIVEVPHGKA</sequence>
<dbReference type="SMART" id="SM00388">
    <property type="entry name" value="HisKA"/>
    <property type="match status" value="1"/>
</dbReference>
<keyword evidence="7" id="KW-1185">Reference proteome</keyword>
<evidence type="ECO:0000256" key="1">
    <source>
        <dbReference type="ARBA" id="ARBA00000085"/>
    </source>
</evidence>
<dbReference type="InterPro" id="IPR036890">
    <property type="entry name" value="HATPase_C_sf"/>
</dbReference>
<protein>
    <recommendedName>
        <fullName evidence="2">histidine kinase</fullName>
        <ecNumber evidence="2">2.7.13.3</ecNumber>
    </recommendedName>
</protein>
<evidence type="ECO:0000259" key="5">
    <source>
        <dbReference type="PROSITE" id="PS50109"/>
    </source>
</evidence>
<evidence type="ECO:0000256" key="2">
    <source>
        <dbReference type="ARBA" id="ARBA00012438"/>
    </source>
</evidence>
<dbReference type="SUPFAM" id="SSF55874">
    <property type="entry name" value="ATPase domain of HSP90 chaperone/DNA topoisomerase II/histidine kinase"/>
    <property type="match status" value="1"/>
</dbReference>
<dbReference type="Proteomes" id="UP000658258">
    <property type="component" value="Unassembled WGS sequence"/>
</dbReference>
<dbReference type="InterPro" id="IPR005467">
    <property type="entry name" value="His_kinase_dom"/>
</dbReference>
<dbReference type="Pfam" id="PF00512">
    <property type="entry name" value="HisKA"/>
    <property type="match status" value="1"/>
</dbReference>
<feature type="domain" description="Histidine kinase" evidence="5">
    <location>
        <begin position="336"/>
        <end position="550"/>
    </location>
</feature>
<comment type="catalytic activity">
    <reaction evidence="1">
        <text>ATP + protein L-histidine = ADP + protein N-phospho-L-histidine.</text>
        <dbReference type="EC" id="2.7.13.3"/>
    </reaction>
</comment>
<evidence type="ECO:0000313" key="6">
    <source>
        <dbReference type="EMBL" id="GHE74419.1"/>
    </source>
</evidence>
<dbReference type="PROSITE" id="PS50109">
    <property type="entry name" value="HIS_KIN"/>
    <property type="match status" value="1"/>
</dbReference>
<keyword evidence="4" id="KW-1133">Transmembrane helix</keyword>
<evidence type="ECO:0000256" key="3">
    <source>
        <dbReference type="ARBA" id="ARBA00022553"/>
    </source>
</evidence>
<dbReference type="InterPro" id="IPR004358">
    <property type="entry name" value="Sig_transdc_His_kin-like_C"/>
</dbReference>
<dbReference type="CDD" id="cd00075">
    <property type="entry name" value="HATPase"/>
    <property type="match status" value="1"/>
</dbReference>
<accession>A0ABQ3I9H3</accession>
<dbReference type="EMBL" id="BNAG01000005">
    <property type="protein sequence ID" value="GHE74419.1"/>
    <property type="molecule type" value="Genomic_DNA"/>
</dbReference>
<dbReference type="SMART" id="SM00387">
    <property type="entry name" value="HATPase_c"/>
    <property type="match status" value="1"/>
</dbReference>
<dbReference type="InterPro" id="IPR003594">
    <property type="entry name" value="HATPase_dom"/>
</dbReference>
<evidence type="ECO:0000256" key="4">
    <source>
        <dbReference type="SAM" id="Phobius"/>
    </source>
</evidence>
<dbReference type="InterPro" id="IPR036097">
    <property type="entry name" value="HisK_dim/P_sf"/>
</dbReference>